<evidence type="ECO:0000256" key="1">
    <source>
        <dbReference type="SAM" id="Phobius"/>
    </source>
</evidence>
<accession>A0AAE3XK73</accession>
<name>A0AAE3XK73_9BACT</name>
<gene>
    <name evidence="2" type="ORF">HNQ88_001388</name>
</gene>
<keyword evidence="3" id="KW-1185">Reference proteome</keyword>
<dbReference type="AlphaFoldDB" id="A0AAE3XK73"/>
<evidence type="ECO:0000313" key="3">
    <source>
        <dbReference type="Proteomes" id="UP001185092"/>
    </source>
</evidence>
<protein>
    <submittedName>
        <fullName evidence="2">Uncharacterized membrane protein (DUF485 family)</fullName>
    </submittedName>
</protein>
<dbReference type="Proteomes" id="UP001185092">
    <property type="component" value="Unassembled WGS sequence"/>
</dbReference>
<keyword evidence="1" id="KW-0812">Transmembrane</keyword>
<reference evidence="2" key="1">
    <citation type="submission" date="2023-07" db="EMBL/GenBank/DDBJ databases">
        <title>Genomic Encyclopedia of Type Strains, Phase IV (KMG-IV): sequencing the most valuable type-strain genomes for metagenomic binning, comparative biology and taxonomic classification.</title>
        <authorList>
            <person name="Goeker M."/>
        </authorList>
    </citation>
    <scope>NUCLEOTIDE SEQUENCE</scope>
    <source>
        <strain evidence="2">DSM 26174</strain>
    </source>
</reference>
<organism evidence="2 3">
    <name type="scientific">Aureibacter tunicatorum</name>
    <dbReference type="NCBI Taxonomy" id="866807"/>
    <lineage>
        <taxon>Bacteria</taxon>
        <taxon>Pseudomonadati</taxon>
        <taxon>Bacteroidota</taxon>
        <taxon>Cytophagia</taxon>
        <taxon>Cytophagales</taxon>
        <taxon>Persicobacteraceae</taxon>
        <taxon>Aureibacter</taxon>
    </lineage>
</organism>
<feature type="transmembrane region" description="Helical" evidence="1">
    <location>
        <begin position="6"/>
        <end position="25"/>
    </location>
</feature>
<feature type="transmembrane region" description="Helical" evidence="1">
    <location>
        <begin position="121"/>
        <end position="141"/>
    </location>
</feature>
<proteinExistence type="predicted"/>
<evidence type="ECO:0000313" key="2">
    <source>
        <dbReference type="EMBL" id="MDR6238412.1"/>
    </source>
</evidence>
<dbReference type="RefSeq" id="WP_309937901.1">
    <property type="nucleotide sequence ID" value="NZ_AP025305.1"/>
</dbReference>
<comment type="caution">
    <text evidence="2">The sequence shown here is derived from an EMBL/GenBank/DDBJ whole genome shotgun (WGS) entry which is preliminary data.</text>
</comment>
<keyword evidence="1" id="KW-1133">Transmembrane helix</keyword>
<dbReference type="EMBL" id="JAVDQD010000001">
    <property type="protein sequence ID" value="MDR6238412.1"/>
    <property type="molecule type" value="Genomic_DNA"/>
</dbReference>
<feature type="transmembrane region" description="Helical" evidence="1">
    <location>
        <begin position="86"/>
        <end position="109"/>
    </location>
</feature>
<sequence>MYQILLNAHFIIACVIILMSIGVLIKSYSGWLGNKAYSKGDNGMTAGFVGLIWLNCIIGLALYFAFSPITEYALQHMGEAMKNSKMRFYAVEHISVMFFAAIVAQVARVKVKKASSDLQKFKLSAIFYTITFALLVSRIPWDRVMAKF</sequence>
<feature type="transmembrane region" description="Helical" evidence="1">
    <location>
        <begin position="46"/>
        <end position="66"/>
    </location>
</feature>
<keyword evidence="1" id="KW-0472">Membrane</keyword>